<keyword evidence="2" id="KW-1185">Reference proteome</keyword>
<dbReference type="EMBL" id="JAKOGI010000024">
    <property type="protein sequence ID" value="KAJ8449160.1"/>
    <property type="molecule type" value="Genomic_DNA"/>
</dbReference>
<proteinExistence type="predicted"/>
<dbReference type="Proteomes" id="UP001153076">
    <property type="component" value="Unassembled WGS sequence"/>
</dbReference>
<name>A0A9Q1QR07_9CARY</name>
<organism evidence="1 2">
    <name type="scientific">Carnegiea gigantea</name>
    <dbReference type="NCBI Taxonomy" id="171969"/>
    <lineage>
        <taxon>Eukaryota</taxon>
        <taxon>Viridiplantae</taxon>
        <taxon>Streptophyta</taxon>
        <taxon>Embryophyta</taxon>
        <taxon>Tracheophyta</taxon>
        <taxon>Spermatophyta</taxon>
        <taxon>Magnoliopsida</taxon>
        <taxon>eudicotyledons</taxon>
        <taxon>Gunneridae</taxon>
        <taxon>Pentapetalae</taxon>
        <taxon>Caryophyllales</taxon>
        <taxon>Cactineae</taxon>
        <taxon>Cactaceae</taxon>
        <taxon>Cactoideae</taxon>
        <taxon>Echinocereeae</taxon>
        <taxon>Carnegiea</taxon>
    </lineage>
</organism>
<gene>
    <name evidence="1" type="ORF">Cgig2_027162</name>
</gene>
<accession>A0A9Q1QR07</accession>
<evidence type="ECO:0000313" key="2">
    <source>
        <dbReference type="Proteomes" id="UP001153076"/>
    </source>
</evidence>
<protein>
    <submittedName>
        <fullName evidence="1">Uncharacterized protein</fullName>
    </submittedName>
</protein>
<comment type="caution">
    <text evidence="1">The sequence shown here is derived from an EMBL/GenBank/DDBJ whole genome shotgun (WGS) entry which is preliminary data.</text>
</comment>
<reference evidence="1" key="1">
    <citation type="submission" date="2022-04" db="EMBL/GenBank/DDBJ databases">
        <title>Carnegiea gigantea Genome sequencing and assembly v2.</title>
        <authorList>
            <person name="Copetti D."/>
            <person name="Sanderson M.J."/>
            <person name="Burquez A."/>
            <person name="Wojciechowski M.F."/>
        </authorList>
    </citation>
    <scope>NUCLEOTIDE SEQUENCE</scope>
    <source>
        <strain evidence="1">SGP5-SGP5p</strain>
        <tissue evidence="1">Aerial part</tissue>
    </source>
</reference>
<dbReference type="AlphaFoldDB" id="A0A9Q1QR07"/>
<dbReference type="PROSITE" id="PS51257">
    <property type="entry name" value="PROKAR_LIPOPROTEIN"/>
    <property type="match status" value="1"/>
</dbReference>
<evidence type="ECO:0000313" key="1">
    <source>
        <dbReference type="EMBL" id="KAJ8449160.1"/>
    </source>
</evidence>
<sequence>MNRSIRHVNQPLAAFSTSCAAFHHWIFVDASSFCSVVTGSGWTAGRGSMLGIGHSFCRGHRWPTSRGPLLTSDPLLTTEFPIAAHVELDNLGLKNLFNCYGVVMDAYISNKARRRSGRNVNGCFDLDSSSSKTISQPIETAKSHLVYARKFDTQKTTSPSESSTNDEEEINSSFNILIAPNKLDMQVNTDQSRSQRKKMINAHEEPSCNVLQVSPTPTEIVKEVIELDKKIRVTIIGNKTPAIRGITRS</sequence>